<accession>A0ABP0JKG2</accession>
<protein>
    <submittedName>
        <fullName evidence="3">Uncharacterized protein</fullName>
    </submittedName>
</protein>
<organism evidence="3 4">
    <name type="scientific">Durusdinium trenchii</name>
    <dbReference type="NCBI Taxonomy" id="1381693"/>
    <lineage>
        <taxon>Eukaryota</taxon>
        <taxon>Sar</taxon>
        <taxon>Alveolata</taxon>
        <taxon>Dinophyceae</taxon>
        <taxon>Suessiales</taxon>
        <taxon>Symbiodiniaceae</taxon>
        <taxon>Durusdinium</taxon>
    </lineage>
</organism>
<evidence type="ECO:0000313" key="3">
    <source>
        <dbReference type="EMBL" id="CAK9014750.1"/>
    </source>
</evidence>
<reference evidence="3 4" key="1">
    <citation type="submission" date="2024-02" db="EMBL/GenBank/DDBJ databases">
        <authorList>
            <person name="Chen Y."/>
            <person name="Shah S."/>
            <person name="Dougan E. K."/>
            <person name="Thang M."/>
            <person name="Chan C."/>
        </authorList>
    </citation>
    <scope>NUCLEOTIDE SEQUENCE [LARGE SCALE GENOMIC DNA]</scope>
</reference>
<gene>
    <name evidence="3" type="ORF">CCMP2556_LOCUS11823</name>
</gene>
<feature type="compositionally biased region" description="Basic and acidic residues" evidence="2">
    <location>
        <begin position="339"/>
        <end position="353"/>
    </location>
</feature>
<keyword evidence="4" id="KW-1185">Reference proteome</keyword>
<comment type="caution">
    <text evidence="3">The sequence shown here is derived from an EMBL/GenBank/DDBJ whole genome shotgun (WGS) entry which is preliminary data.</text>
</comment>
<name>A0ABP0JKG2_9DINO</name>
<feature type="region of interest" description="Disordered" evidence="2">
    <location>
        <begin position="1"/>
        <end position="213"/>
    </location>
</feature>
<keyword evidence="1" id="KW-0175">Coiled coil</keyword>
<evidence type="ECO:0000256" key="2">
    <source>
        <dbReference type="SAM" id="MobiDB-lite"/>
    </source>
</evidence>
<feature type="compositionally biased region" description="Basic and acidic residues" evidence="2">
    <location>
        <begin position="303"/>
        <end position="314"/>
    </location>
</feature>
<evidence type="ECO:0000256" key="1">
    <source>
        <dbReference type="SAM" id="Coils"/>
    </source>
</evidence>
<dbReference type="Proteomes" id="UP001642484">
    <property type="component" value="Unassembled WGS sequence"/>
</dbReference>
<feature type="region of interest" description="Disordered" evidence="2">
    <location>
        <begin position="233"/>
        <end position="375"/>
    </location>
</feature>
<feature type="compositionally biased region" description="Acidic residues" evidence="2">
    <location>
        <begin position="257"/>
        <end position="268"/>
    </location>
</feature>
<dbReference type="EMBL" id="CAXAMN010005614">
    <property type="protein sequence ID" value="CAK9014750.1"/>
    <property type="molecule type" value="Genomic_DNA"/>
</dbReference>
<evidence type="ECO:0000313" key="4">
    <source>
        <dbReference type="Proteomes" id="UP001642484"/>
    </source>
</evidence>
<proteinExistence type="predicted"/>
<sequence>MMAQGQRSPPLAAKRRSGPVQAVHSPPSQSRVPRGATASPLNSPPVGGATTSVRVFQDHIPNARSAGSLVGNVPPLDRRRKEGGENCQTSATLGGKTTPRMPKKTPRMASPRSSWANGAGPCGKVLTDEEEKRRRRPAEVPPVDLKLRRSASGSLMEGVSDSRANASGAYPVVKPPLSATRSGAESATTGTFTSFSGSTTPLTEGGEGVPSTLLSRLRNNPVLQVQDSRIMQLIGKRSVLKTGQAGRSKARSTPSDDKEELDTEEVVETVETTPFAPGDRPRKRASHAAGASQAPPGVDPQEELQRKVTNHDSPRNCVADHVAVMDDSADSAIVWPGMPKEEERLEPEPREQPSEQPSAGRTPPDKAESMELESLPVEVPVQTPPAAVASVAPAPAQPAPEHAARIPTPHVLLQNEAGSLVVPQTWRFVLPPPEQAPKPAYEKPREAEAMAAMATPIPSPRETSGSRQEALTPRDLIEELVQDQVKLDLRDKQQLVEQLVECLIDQVKRYEKELGAEQRAKRALKMSLEVEQRKAMMYHQRLTQMAHQMSNLDKLEVEAEPEATVATVATV</sequence>
<feature type="compositionally biased region" description="Low complexity" evidence="2">
    <location>
        <begin position="182"/>
        <end position="200"/>
    </location>
</feature>
<feature type="coiled-coil region" evidence="1">
    <location>
        <begin position="493"/>
        <end position="520"/>
    </location>
</feature>